<dbReference type="EMBL" id="JAMZDE010000003">
    <property type="protein sequence ID" value="MCP1338538.1"/>
    <property type="molecule type" value="Genomic_DNA"/>
</dbReference>
<name>A0A9X2G244_9GAMM</name>
<evidence type="ECO:0000256" key="1">
    <source>
        <dbReference type="SAM" id="SignalP"/>
    </source>
</evidence>
<dbReference type="RefSeq" id="WP_253617693.1">
    <property type="nucleotide sequence ID" value="NZ_JAMZDE010000003.1"/>
</dbReference>
<comment type="caution">
    <text evidence="2">The sequence shown here is derived from an EMBL/GenBank/DDBJ whole genome shotgun (WGS) entry which is preliminary data.</text>
</comment>
<dbReference type="PROSITE" id="PS51257">
    <property type="entry name" value="PROKAR_LIPOPROTEIN"/>
    <property type="match status" value="1"/>
</dbReference>
<reference evidence="2" key="1">
    <citation type="submission" date="2022-06" db="EMBL/GenBank/DDBJ databases">
        <title>Idiomarina rhizosphaerae M1R2S28.</title>
        <authorList>
            <person name="Sun J.-Q."/>
            <person name="Li L.-F."/>
        </authorList>
    </citation>
    <scope>NUCLEOTIDE SEQUENCE</scope>
    <source>
        <strain evidence="2">M1R2S28</strain>
    </source>
</reference>
<dbReference type="InterPro" id="IPR021308">
    <property type="entry name" value="GfcB"/>
</dbReference>
<organism evidence="2 3">
    <name type="scientific">Idiomarina rhizosphaerae</name>
    <dbReference type="NCBI Taxonomy" id="2961572"/>
    <lineage>
        <taxon>Bacteria</taxon>
        <taxon>Pseudomonadati</taxon>
        <taxon>Pseudomonadota</taxon>
        <taxon>Gammaproteobacteria</taxon>
        <taxon>Alteromonadales</taxon>
        <taxon>Idiomarinaceae</taxon>
        <taxon>Idiomarina</taxon>
    </lineage>
</organism>
<evidence type="ECO:0000313" key="3">
    <source>
        <dbReference type="Proteomes" id="UP001139474"/>
    </source>
</evidence>
<dbReference type="SUPFAM" id="SSF159270">
    <property type="entry name" value="YmcC-like"/>
    <property type="match status" value="1"/>
</dbReference>
<evidence type="ECO:0000313" key="2">
    <source>
        <dbReference type="EMBL" id="MCP1338538.1"/>
    </source>
</evidence>
<keyword evidence="2" id="KW-0449">Lipoprotein</keyword>
<dbReference type="Pfam" id="PF11102">
    <property type="entry name" value="YjbF"/>
    <property type="match status" value="1"/>
</dbReference>
<gene>
    <name evidence="2" type="ORF">NJR55_02940</name>
</gene>
<accession>A0A9X2G244</accession>
<keyword evidence="1" id="KW-0732">Signal</keyword>
<dbReference type="Gene3D" id="2.40.360.10">
    <property type="entry name" value="YmcC-like"/>
    <property type="match status" value="1"/>
</dbReference>
<feature type="signal peptide" evidence="1">
    <location>
        <begin position="1"/>
        <end position="21"/>
    </location>
</feature>
<dbReference type="AlphaFoldDB" id="A0A9X2G244"/>
<dbReference type="Proteomes" id="UP001139474">
    <property type="component" value="Unassembled WGS sequence"/>
</dbReference>
<sequence>MSRLLLIPIVLLLLSACTAVTDEVRATIEYAFEGSEDAELSQEKIDSFPYTSLYAQWSGSPRSLIVLGFVNKPDDWHFITAEKETLVLRNGRVIRTQALNKNLLAVSNLKDDPLRCIVTQPANCPTHWQRQYDIEMTNKVVSREVTSEFSVQNKQLLDLPIGPVNTTHVVEKGEFTLSGQEFENEFWLEDDGHVVKSRQTLFPGGDKLTLTQVTWIGRDYSASRNAREERQEQQGQEAQ</sequence>
<dbReference type="InterPro" id="IPR023373">
    <property type="entry name" value="YmcC_sf"/>
</dbReference>
<keyword evidence="3" id="KW-1185">Reference proteome</keyword>
<feature type="chain" id="PRO_5040938567" evidence="1">
    <location>
        <begin position="22"/>
        <end position="239"/>
    </location>
</feature>
<proteinExistence type="predicted"/>
<protein>
    <submittedName>
        <fullName evidence="2">YjbF family lipoprotein</fullName>
    </submittedName>
</protein>